<dbReference type="GO" id="GO:0004823">
    <property type="term" value="F:leucine-tRNA ligase activity"/>
    <property type="evidence" value="ECO:0007669"/>
    <property type="project" value="UniProtKB-EC"/>
</dbReference>
<comment type="catalytic activity">
    <reaction evidence="10">
        <text>tRNA(Leu) + L-leucine + ATP = L-leucyl-tRNA(Leu) + AMP + diphosphate</text>
        <dbReference type="Rhea" id="RHEA:11688"/>
        <dbReference type="Rhea" id="RHEA-COMP:9613"/>
        <dbReference type="Rhea" id="RHEA-COMP:9622"/>
        <dbReference type="ChEBI" id="CHEBI:30616"/>
        <dbReference type="ChEBI" id="CHEBI:33019"/>
        <dbReference type="ChEBI" id="CHEBI:57427"/>
        <dbReference type="ChEBI" id="CHEBI:78442"/>
        <dbReference type="ChEBI" id="CHEBI:78494"/>
        <dbReference type="ChEBI" id="CHEBI:456215"/>
        <dbReference type="EC" id="6.1.1.4"/>
    </reaction>
</comment>
<feature type="region of interest" description="Disordered" evidence="12">
    <location>
        <begin position="885"/>
        <end position="908"/>
    </location>
</feature>
<evidence type="ECO:0000256" key="10">
    <source>
        <dbReference type="ARBA" id="ARBA00047469"/>
    </source>
</evidence>
<dbReference type="Pfam" id="PF13603">
    <property type="entry name" value="tRNA-synt_1_2"/>
    <property type="match status" value="1"/>
</dbReference>
<dbReference type="InterPro" id="IPR002300">
    <property type="entry name" value="aa-tRNA-synth_Ia"/>
</dbReference>
<gene>
    <name evidence="16" type="ORF">GBAR_LOCUS9616</name>
</gene>
<dbReference type="PRINTS" id="PR00985">
    <property type="entry name" value="TRNASYNTHLEU"/>
</dbReference>
<evidence type="ECO:0000256" key="4">
    <source>
        <dbReference type="ARBA" id="ARBA00022598"/>
    </source>
</evidence>
<dbReference type="Gene3D" id="1.10.730.10">
    <property type="entry name" value="Isoleucyl-tRNA Synthetase, Domain 1"/>
    <property type="match status" value="2"/>
</dbReference>
<dbReference type="PANTHER" id="PTHR43740:SF2">
    <property type="entry name" value="LEUCINE--TRNA LIGASE, MITOCHONDRIAL"/>
    <property type="match status" value="1"/>
</dbReference>
<dbReference type="HAMAP" id="MF_00049_B">
    <property type="entry name" value="Leu_tRNA_synth_B"/>
    <property type="match status" value="1"/>
</dbReference>
<dbReference type="GO" id="GO:0005524">
    <property type="term" value="F:ATP binding"/>
    <property type="evidence" value="ECO:0007669"/>
    <property type="project" value="UniProtKB-KW"/>
</dbReference>
<feature type="domain" description="Aminoacyl-tRNA synthetase class Ia" evidence="13">
    <location>
        <begin position="462"/>
        <end position="619"/>
    </location>
</feature>
<dbReference type="AlphaFoldDB" id="A0AA35WIG1"/>
<evidence type="ECO:0000256" key="1">
    <source>
        <dbReference type="ARBA" id="ARBA00004305"/>
    </source>
</evidence>
<evidence type="ECO:0000259" key="13">
    <source>
        <dbReference type="Pfam" id="PF00133"/>
    </source>
</evidence>
<dbReference type="SUPFAM" id="SSF52374">
    <property type="entry name" value="Nucleotidylyl transferase"/>
    <property type="match status" value="1"/>
</dbReference>
<feature type="compositionally biased region" description="Acidic residues" evidence="12">
    <location>
        <begin position="727"/>
        <end position="738"/>
    </location>
</feature>
<evidence type="ECO:0000256" key="3">
    <source>
        <dbReference type="ARBA" id="ARBA00013164"/>
    </source>
</evidence>
<protein>
    <recommendedName>
        <fullName evidence="3">leucine--tRNA ligase</fullName>
        <ecNumber evidence="3">6.1.1.4</ecNumber>
    </recommendedName>
    <alternativeName>
        <fullName evidence="9">Leucyl-tRNA synthetase</fullName>
    </alternativeName>
</protein>
<feature type="domain" description="Leucyl-tRNA synthetase editing" evidence="15">
    <location>
        <begin position="300"/>
        <end position="454"/>
    </location>
</feature>
<dbReference type="NCBIfam" id="TIGR00396">
    <property type="entry name" value="leuS_bact"/>
    <property type="match status" value="1"/>
</dbReference>
<evidence type="ECO:0000313" key="17">
    <source>
        <dbReference type="Proteomes" id="UP001174909"/>
    </source>
</evidence>
<evidence type="ECO:0000259" key="14">
    <source>
        <dbReference type="Pfam" id="PF08264"/>
    </source>
</evidence>
<keyword evidence="4 11" id="KW-0436">Ligase</keyword>
<evidence type="ECO:0000256" key="2">
    <source>
        <dbReference type="ARBA" id="ARBA00005594"/>
    </source>
</evidence>
<dbReference type="GO" id="GO:0002161">
    <property type="term" value="F:aminoacyl-tRNA deacylase activity"/>
    <property type="evidence" value="ECO:0007669"/>
    <property type="project" value="InterPro"/>
</dbReference>
<evidence type="ECO:0000256" key="12">
    <source>
        <dbReference type="SAM" id="MobiDB-lite"/>
    </source>
</evidence>
<proteinExistence type="inferred from homology"/>
<evidence type="ECO:0000256" key="11">
    <source>
        <dbReference type="RuleBase" id="RU363035"/>
    </source>
</evidence>
<feature type="compositionally biased region" description="Low complexity" evidence="12">
    <location>
        <begin position="275"/>
        <end position="300"/>
    </location>
</feature>
<feature type="domain" description="Methionyl/Valyl/Leucyl/Isoleucyl-tRNA synthetase anticodon-binding" evidence="14">
    <location>
        <begin position="741"/>
        <end position="870"/>
    </location>
</feature>
<evidence type="ECO:0000256" key="8">
    <source>
        <dbReference type="ARBA" id="ARBA00023146"/>
    </source>
</evidence>
<keyword evidence="5 11" id="KW-0547">Nucleotide-binding</keyword>
<dbReference type="GO" id="GO:0032543">
    <property type="term" value="P:mitochondrial translation"/>
    <property type="evidence" value="ECO:0007669"/>
    <property type="project" value="TreeGrafter"/>
</dbReference>
<keyword evidence="17" id="KW-1185">Reference proteome</keyword>
<dbReference type="GO" id="GO:0006429">
    <property type="term" value="P:leucyl-tRNA aminoacylation"/>
    <property type="evidence" value="ECO:0007669"/>
    <property type="project" value="InterPro"/>
</dbReference>
<dbReference type="EMBL" id="CASHTH010001458">
    <property type="protein sequence ID" value="CAI8015550.1"/>
    <property type="molecule type" value="Genomic_DNA"/>
</dbReference>
<dbReference type="CDD" id="cd07958">
    <property type="entry name" value="Anticodon_Ia_Leu_BEm"/>
    <property type="match status" value="1"/>
</dbReference>
<organism evidence="16 17">
    <name type="scientific">Geodia barretti</name>
    <name type="common">Barrett's horny sponge</name>
    <dbReference type="NCBI Taxonomy" id="519541"/>
    <lineage>
        <taxon>Eukaryota</taxon>
        <taxon>Metazoa</taxon>
        <taxon>Porifera</taxon>
        <taxon>Demospongiae</taxon>
        <taxon>Heteroscleromorpha</taxon>
        <taxon>Tetractinellida</taxon>
        <taxon>Astrophorina</taxon>
        <taxon>Geodiidae</taxon>
        <taxon>Geodia</taxon>
    </lineage>
</organism>
<dbReference type="SUPFAM" id="SSF50677">
    <property type="entry name" value="ValRS/IleRS/LeuRS editing domain"/>
    <property type="match status" value="1"/>
</dbReference>
<dbReference type="CDD" id="cd00812">
    <property type="entry name" value="LeuRS_core"/>
    <property type="match status" value="1"/>
</dbReference>
<dbReference type="InterPro" id="IPR013155">
    <property type="entry name" value="M/V/L/I-tRNA-synth_anticd-bd"/>
</dbReference>
<dbReference type="PROSITE" id="PS00178">
    <property type="entry name" value="AA_TRNA_LIGASE_I"/>
    <property type="match status" value="1"/>
</dbReference>
<dbReference type="FunFam" id="3.40.50.620:FF:000003">
    <property type="entry name" value="Leucine--tRNA ligase"/>
    <property type="match status" value="1"/>
</dbReference>
<dbReference type="Gene3D" id="3.40.50.620">
    <property type="entry name" value="HUPs"/>
    <property type="match status" value="2"/>
</dbReference>
<reference evidence="16" key="1">
    <citation type="submission" date="2023-03" db="EMBL/GenBank/DDBJ databases">
        <authorList>
            <person name="Steffen K."/>
            <person name="Cardenas P."/>
        </authorList>
    </citation>
    <scope>NUCLEOTIDE SEQUENCE</scope>
</reference>
<accession>A0AA35WIG1</accession>
<dbReference type="Pfam" id="PF08264">
    <property type="entry name" value="Anticodon_1"/>
    <property type="match status" value="1"/>
</dbReference>
<dbReference type="Pfam" id="PF00133">
    <property type="entry name" value="tRNA-synt_1"/>
    <property type="match status" value="3"/>
</dbReference>
<sequence>MSRRLSPINRLPYLTLLRFSSNSTGQSAEYVPHEVEKKWQSKWRQKLKERGHVTNELPPGVDKHYTLSMFPYPSGRLHMGHVRVYTISDAIAHFHRMSGKKVLHPMGWDAFGLPAENAAIERGIDPASWTQQNISNMRGQMASLGLHFNWDRELSTCSPEYYKWTQWLFLQLFRRGLAYQKQALVNWDPVDKTVLANEQVDDEGRSWRSGALAEKRYLLQWFFKITHYAEQLLSGLETLEWPASVKLMQTEWIGKSEGAFFDFQLRNTLEHHHPSSSSSSSPSSSSPSSPSSSSSSPLPSLRVFTTRPETLFGVNFLAVSPEHPLLLKTELFSESVMATVEEMRSRLSHHSTNNDSSSKHGVFSGLYAVHPFTGSGVPVYVADYVVSDYGTKAVMGVPAHDARDLQFAAEHRLLPVTEVVSSDGLSIINSYQFSGLSVEEGSKSIVNSAHSQGFGGHMTQYKLRDWLISRQRYWGAPIPVLHCRKCGVVPVPETQLPVILPTGVEFKGRGPSPLSQDEAWLRGDCGKPGCCARRETDTMDTFVDSSWYFLRFIDPHLNDKPFSEAVRRWMPVDLYVGGVEHAILHLLYARFITHFLHDQGFLSHKEPFQKLLAQGMVQGKTYRLRSSGRYLRPEEREGREMVGNEDDEVRVSWEKMSKSKYNGVDPEDVIREYGADTVRVFMLFKAPPELDMQWDTQAIRGMLRWLGRVWTLTHEHVKVCQRRGEREEGEEKEEEGEEGEQKIVSATHRAIQEVTASFTERHTFNVAVSELMILSNTLRDGRSLSGSPAYHSALETLCLLLAPMAPHVTAHLWEDLQGVRRVLGLPIIKGDVLSQPWPQCDESLPNRPTDTVEFVLQVNGRKRAVLSLPSHLVDSEDLSREVVRGAVGGGSDRGRGRGGEGDCGTSQTHCKHCHQMMSLR</sequence>
<evidence type="ECO:0000256" key="7">
    <source>
        <dbReference type="ARBA" id="ARBA00022917"/>
    </source>
</evidence>
<dbReference type="InterPro" id="IPR009008">
    <property type="entry name" value="Val/Leu/Ile-tRNA-synth_edit"/>
</dbReference>
<evidence type="ECO:0000259" key="15">
    <source>
        <dbReference type="Pfam" id="PF13603"/>
    </source>
</evidence>
<evidence type="ECO:0000313" key="16">
    <source>
        <dbReference type="EMBL" id="CAI8015550.1"/>
    </source>
</evidence>
<feature type="domain" description="Aminoacyl-tRNA synthetase class Ia" evidence="13">
    <location>
        <begin position="654"/>
        <end position="695"/>
    </location>
</feature>
<comment type="similarity">
    <text evidence="2 11">Belongs to the class-I aminoacyl-tRNA synthetase family.</text>
</comment>
<dbReference type="EC" id="6.1.1.4" evidence="3"/>
<keyword evidence="6 11" id="KW-0067">ATP-binding</keyword>
<evidence type="ECO:0000256" key="5">
    <source>
        <dbReference type="ARBA" id="ARBA00022741"/>
    </source>
</evidence>
<dbReference type="InterPro" id="IPR001412">
    <property type="entry name" value="aa-tRNA-synth_I_CS"/>
</dbReference>
<dbReference type="InterPro" id="IPR009080">
    <property type="entry name" value="tRNAsynth_Ia_anticodon-bd"/>
</dbReference>
<dbReference type="GO" id="GO:0005759">
    <property type="term" value="C:mitochondrial matrix"/>
    <property type="evidence" value="ECO:0007669"/>
    <property type="project" value="UniProtKB-SubCell"/>
</dbReference>
<dbReference type="Gene3D" id="3.90.740.10">
    <property type="entry name" value="Valyl/Leucyl/Isoleucyl-tRNA synthetase, editing domain"/>
    <property type="match status" value="1"/>
</dbReference>
<dbReference type="PANTHER" id="PTHR43740">
    <property type="entry name" value="LEUCYL-TRNA SYNTHETASE"/>
    <property type="match status" value="1"/>
</dbReference>
<dbReference type="InterPro" id="IPR014729">
    <property type="entry name" value="Rossmann-like_a/b/a_fold"/>
</dbReference>
<feature type="domain" description="Aminoacyl-tRNA synthetase class Ia" evidence="13">
    <location>
        <begin position="65"/>
        <end position="244"/>
    </location>
</feature>
<feature type="region of interest" description="Disordered" evidence="12">
    <location>
        <begin position="721"/>
        <end position="742"/>
    </location>
</feature>
<evidence type="ECO:0000256" key="9">
    <source>
        <dbReference type="ARBA" id="ARBA00030520"/>
    </source>
</evidence>
<comment type="caution">
    <text evidence="16">The sequence shown here is derived from an EMBL/GenBank/DDBJ whole genome shotgun (WGS) entry which is preliminary data.</text>
</comment>
<comment type="subcellular location">
    <subcellularLocation>
        <location evidence="1">Mitochondrion matrix</location>
    </subcellularLocation>
</comment>
<keyword evidence="7 11" id="KW-0648">Protein biosynthesis</keyword>
<evidence type="ECO:0000256" key="6">
    <source>
        <dbReference type="ARBA" id="ARBA00022840"/>
    </source>
</evidence>
<dbReference type="Proteomes" id="UP001174909">
    <property type="component" value="Unassembled WGS sequence"/>
</dbReference>
<dbReference type="InterPro" id="IPR025709">
    <property type="entry name" value="Leu_tRNA-synth_edit"/>
</dbReference>
<dbReference type="SUPFAM" id="SSF47323">
    <property type="entry name" value="Anticodon-binding domain of a subclass of class I aminoacyl-tRNA synthetases"/>
    <property type="match status" value="1"/>
</dbReference>
<feature type="region of interest" description="Disordered" evidence="12">
    <location>
        <begin position="272"/>
        <end position="300"/>
    </location>
</feature>
<name>A0AA35WIG1_GEOBA</name>
<keyword evidence="8 11" id="KW-0030">Aminoacyl-tRNA synthetase</keyword>
<dbReference type="FunFam" id="3.40.50.620:FF:000100">
    <property type="entry name" value="probable leucine--tRNA ligase, mitochondrial"/>
    <property type="match status" value="1"/>
</dbReference>
<dbReference type="InterPro" id="IPR002302">
    <property type="entry name" value="Leu-tRNA-ligase"/>
</dbReference>
<dbReference type="FunFam" id="1.10.730.10:FF:000002">
    <property type="entry name" value="Leucine--tRNA ligase"/>
    <property type="match status" value="1"/>
</dbReference>